<dbReference type="Proteomes" id="UP000198889">
    <property type="component" value="Unassembled WGS sequence"/>
</dbReference>
<dbReference type="EMBL" id="FMTP01000010">
    <property type="protein sequence ID" value="SCW95470.1"/>
    <property type="molecule type" value="Genomic_DNA"/>
</dbReference>
<dbReference type="RefSeq" id="WP_091444052.1">
    <property type="nucleotide sequence ID" value="NZ_FMTP01000010.1"/>
</dbReference>
<organism evidence="1 2">
    <name type="scientific">Ancylobacter rudongensis</name>
    <dbReference type="NCBI Taxonomy" id="177413"/>
    <lineage>
        <taxon>Bacteria</taxon>
        <taxon>Pseudomonadati</taxon>
        <taxon>Pseudomonadota</taxon>
        <taxon>Alphaproteobacteria</taxon>
        <taxon>Hyphomicrobiales</taxon>
        <taxon>Xanthobacteraceae</taxon>
        <taxon>Ancylobacter</taxon>
    </lineage>
</organism>
<dbReference type="AlphaFoldDB" id="A0A1G4UP97"/>
<gene>
    <name evidence="1" type="ORF">SAMN05660859_0036</name>
</gene>
<accession>A0A1G4UP97</accession>
<name>A0A1G4UP97_9HYPH</name>
<reference evidence="2" key="1">
    <citation type="submission" date="2016-10" db="EMBL/GenBank/DDBJ databases">
        <authorList>
            <person name="Varghese N."/>
            <person name="Submissions S."/>
        </authorList>
    </citation>
    <scope>NUCLEOTIDE SEQUENCE [LARGE SCALE GENOMIC DNA]</scope>
    <source>
        <strain evidence="2">CGMCC 1.1761</strain>
    </source>
</reference>
<proteinExistence type="predicted"/>
<dbReference type="STRING" id="177413.SAMN05660859_0036"/>
<keyword evidence="2" id="KW-1185">Reference proteome</keyword>
<sequence>MLFKDENFWDIDVHASSECCELFLRELGLHLETSCCGNDEGLFYLTEVAIVPISSGIIRLSEGGVDPHRTPISYHRHTSLPEVHAFYLTQMQLMKAPEVDI</sequence>
<protein>
    <submittedName>
        <fullName evidence="1">Uncharacterized protein</fullName>
    </submittedName>
</protein>
<evidence type="ECO:0000313" key="1">
    <source>
        <dbReference type="EMBL" id="SCW95470.1"/>
    </source>
</evidence>
<evidence type="ECO:0000313" key="2">
    <source>
        <dbReference type="Proteomes" id="UP000198889"/>
    </source>
</evidence>